<dbReference type="SUPFAM" id="SSF55729">
    <property type="entry name" value="Acyl-CoA N-acyltransferases (Nat)"/>
    <property type="match status" value="1"/>
</dbReference>
<evidence type="ECO:0000256" key="1">
    <source>
        <dbReference type="ARBA" id="ARBA00022679"/>
    </source>
</evidence>
<dbReference type="EMBL" id="FPCK01000002">
    <property type="protein sequence ID" value="SFV36158.1"/>
    <property type="molecule type" value="Genomic_DNA"/>
</dbReference>
<dbReference type="CDD" id="cd04301">
    <property type="entry name" value="NAT_SF"/>
    <property type="match status" value="1"/>
</dbReference>
<dbReference type="Proteomes" id="UP000199074">
    <property type="component" value="Unassembled WGS sequence"/>
</dbReference>
<keyword evidence="2" id="KW-0012">Acyltransferase</keyword>
<evidence type="ECO:0000313" key="5">
    <source>
        <dbReference type="Proteomes" id="UP000199074"/>
    </source>
</evidence>
<dbReference type="STRING" id="429728.SAMN05216456_2356"/>
<evidence type="ECO:0000313" key="4">
    <source>
        <dbReference type="EMBL" id="SFV36158.1"/>
    </source>
</evidence>
<dbReference type="Gene3D" id="3.40.630.30">
    <property type="match status" value="1"/>
</dbReference>
<organism evidence="4 5">
    <name type="scientific">Devosia crocina</name>
    <dbReference type="NCBI Taxonomy" id="429728"/>
    <lineage>
        <taxon>Bacteria</taxon>
        <taxon>Pseudomonadati</taxon>
        <taxon>Pseudomonadota</taxon>
        <taxon>Alphaproteobacteria</taxon>
        <taxon>Hyphomicrobiales</taxon>
        <taxon>Devosiaceae</taxon>
        <taxon>Devosia</taxon>
    </lineage>
</organism>
<keyword evidence="5" id="KW-1185">Reference proteome</keyword>
<dbReference type="PANTHER" id="PTHR42919:SF8">
    <property type="entry name" value="N-ALPHA-ACETYLTRANSFERASE 50"/>
    <property type="match status" value="1"/>
</dbReference>
<sequence length="152" mass="16860">MAHDIRRLAPHDLATMRELNALFACVFEDSASYASAPPDDNYLSRLLGKDSVFALAALRDGSVIGGLVAYELKKFEQARSEIYIYDLAVSAPHRRQGVARALIENLQNLAATRGTWVIYVQADYGDEPAIALYTALGQREEILHFDIPVPPR</sequence>
<dbReference type="Pfam" id="PF00583">
    <property type="entry name" value="Acetyltransf_1"/>
    <property type="match status" value="1"/>
</dbReference>
<dbReference type="PROSITE" id="PS51186">
    <property type="entry name" value="GNAT"/>
    <property type="match status" value="1"/>
</dbReference>
<dbReference type="InterPro" id="IPR051556">
    <property type="entry name" value="N-term/lysine_N-AcTrnsfr"/>
</dbReference>
<evidence type="ECO:0000256" key="2">
    <source>
        <dbReference type="ARBA" id="ARBA00023315"/>
    </source>
</evidence>
<dbReference type="PANTHER" id="PTHR42919">
    <property type="entry name" value="N-ALPHA-ACETYLTRANSFERASE"/>
    <property type="match status" value="1"/>
</dbReference>
<gene>
    <name evidence="4" type="ORF">SAMN05216456_2356</name>
</gene>
<dbReference type="InterPro" id="IPR016181">
    <property type="entry name" value="Acyl_CoA_acyltransferase"/>
</dbReference>
<dbReference type="InterPro" id="IPR000182">
    <property type="entry name" value="GNAT_dom"/>
</dbReference>
<dbReference type="NCBIfam" id="NF033083">
    <property type="entry name" value="AAC_3_I"/>
    <property type="match status" value="1"/>
</dbReference>
<name>A0A1I7NNB5_9HYPH</name>
<keyword evidence="1 4" id="KW-0808">Transferase</keyword>
<reference evidence="4 5" key="1">
    <citation type="submission" date="2016-10" db="EMBL/GenBank/DDBJ databases">
        <authorList>
            <person name="de Groot N.N."/>
        </authorList>
    </citation>
    <scope>NUCLEOTIDE SEQUENCE [LARGE SCALE GENOMIC DNA]</scope>
    <source>
        <strain evidence="4 5">IPL20</strain>
    </source>
</reference>
<protein>
    <submittedName>
        <fullName evidence="4">Aminoglycoside 3-N-acetyltransferase I</fullName>
    </submittedName>
</protein>
<dbReference type="GO" id="GO:0016747">
    <property type="term" value="F:acyltransferase activity, transferring groups other than amino-acyl groups"/>
    <property type="evidence" value="ECO:0007669"/>
    <property type="project" value="InterPro"/>
</dbReference>
<dbReference type="AlphaFoldDB" id="A0A1I7NNB5"/>
<proteinExistence type="predicted"/>
<feature type="domain" description="N-acetyltransferase" evidence="3">
    <location>
        <begin position="3"/>
        <end position="152"/>
    </location>
</feature>
<evidence type="ECO:0000259" key="3">
    <source>
        <dbReference type="PROSITE" id="PS51186"/>
    </source>
</evidence>
<accession>A0A1I7NNB5</accession>